<feature type="transmembrane region" description="Helical" evidence="1">
    <location>
        <begin position="322"/>
        <end position="345"/>
    </location>
</feature>
<evidence type="ECO:0000256" key="1">
    <source>
        <dbReference type="SAM" id="Phobius"/>
    </source>
</evidence>
<keyword evidence="1" id="KW-0472">Membrane</keyword>
<feature type="chain" id="PRO_5047437674" description="DUF916 domain-containing protein" evidence="2">
    <location>
        <begin position="44"/>
        <end position="363"/>
    </location>
</feature>
<comment type="caution">
    <text evidence="3">The sequence shown here is derived from an EMBL/GenBank/DDBJ whole genome shotgun (WGS) entry which is preliminary data.</text>
</comment>
<protein>
    <recommendedName>
        <fullName evidence="5">DUF916 domain-containing protein</fullName>
    </recommendedName>
</protein>
<organism evidence="3 4">
    <name type="scientific">Isoptericola hypogeus</name>
    <dbReference type="NCBI Taxonomy" id="300179"/>
    <lineage>
        <taxon>Bacteria</taxon>
        <taxon>Bacillati</taxon>
        <taxon>Actinomycetota</taxon>
        <taxon>Actinomycetes</taxon>
        <taxon>Micrococcales</taxon>
        <taxon>Promicromonosporaceae</taxon>
        <taxon>Isoptericola</taxon>
    </lineage>
</organism>
<evidence type="ECO:0000256" key="2">
    <source>
        <dbReference type="SAM" id="SignalP"/>
    </source>
</evidence>
<keyword evidence="2" id="KW-0732">Signal</keyword>
<keyword evidence="1" id="KW-1133">Transmembrane helix</keyword>
<dbReference type="EMBL" id="BAAAPM010000003">
    <property type="protein sequence ID" value="GAA1725100.1"/>
    <property type="molecule type" value="Genomic_DNA"/>
</dbReference>
<dbReference type="Proteomes" id="UP001501138">
    <property type="component" value="Unassembled WGS sequence"/>
</dbReference>
<keyword evidence="4" id="KW-1185">Reference proteome</keyword>
<evidence type="ECO:0000313" key="3">
    <source>
        <dbReference type="EMBL" id="GAA1725100.1"/>
    </source>
</evidence>
<sequence length="363" mass="36346">MSSKHHRPSPPSALPRAARAAAAAVLTAGAAALAVAPAETALAAPSPSAVPASAAPAAADDLTWSLAPKDGKQGTGRANYAYAVEPGERVEDVLVVTNRSTTPLELAVYGTDALTTASGHLDLLPADQPPADLGSWLSLDTGRGGGTVSIDPGGSVDVPFTVRVPDDAAPGDHAGGVVTSLRQQTGDGALSVDRRLALRVHARVGGALAPGLTVSDVDVAVHPTANPVGASSATVTYTLTNTGNARVVPTEAVRLTGPAGAEARTVGEAQEELLPGAVVRRTVEVDGVRPTFRVAADVRVDGLVVGVGGGGATTATGEAAGWAVPWALLVVVAGVVGGAVAWPLWRSRRGRTRSAEVVPEPAR</sequence>
<proteinExistence type="predicted"/>
<name>A0ABP4VIL6_9MICO</name>
<feature type="signal peptide" evidence="2">
    <location>
        <begin position="1"/>
        <end position="43"/>
    </location>
</feature>
<evidence type="ECO:0008006" key="5">
    <source>
        <dbReference type="Google" id="ProtNLM"/>
    </source>
</evidence>
<evidence type="ECO:0000313" key="4">
    <source>
        <dbReference type="Proteomes" id="UP001501138"/>
    </source>
</evidence>
<keyword evidence="1" id="KW-0812">Transmembrane</keyword>
<dbReference type="RefSeq" id="WP_344248332.1">
    <property type="nucleotide sequence ID" value="NZ_BAAAPM010000003.1"/>
</dbReference>
<gene>
    <name evidence="3" type="ORF">GCM10009809_21080</name>
</gene>
<accession>A0ABP4VIL6</accession>
<reference evidence="4" key="1">
    <citation type="journal article" date="2019" name="Int. J. Syst. Evol. Microbiol.">
        <title>The Global Catalogue of Microorganisms (GCM) 10K type strain sequencing project: providing services to taxonomists for standard genome sequencing and annotation.</title>
        <authorList>
            <consortium name="The Broad Institute Genomics Platform"/>
            <consortium name="The Broad Institute Genome Sequencing Center for Infectious Disease"/>
            <person name="Wu L."/>
            <person name="Ma J."/>
        </authorList>
    </citation>
    <scope>NUCLEOTIDE SEQUENCE [LARGE SCALE GENOMIC DNA]</scope>
    <source>
        <strain evidence="4">JCM 15589</strain>
    </source>
</reference>